<evidence type="ECO:0000313" key="2">
    <source>
        <dbReference type="EMBL" id="OOZ40167.1"/>
    </source>
</evidence>
<dbReference type="AlphaFoldDB" id="A0A1T2L4Y3"/>
<dbReference type="EMBL" id="MPRL01000031">
    <property type="protein sequence ID" value="OOZ40167.1"/>
    <property type="molecule type" value="Genomic_DNA"/>
</dbReference>
<dbReference type="Pfam" id="PF10504">
    <property type="entry name" value="DUF2452"/>
    <property type="match status" value="1"/>
</dbReference>
<protein>
    <submittedName>
        <fullName evidence="2">Uncharacterized protein</fullName>
    </submittedName>
</protein>
<comment type="caution">
    <text evidence="2">The sequence shown here is derived from an EMBL/GenBank/DDBJ whole genome shotgun (WGS) entry which is preliminary data.</text>
</comment>
<proteinExistence type="predicted"/>
<dbReference type="InterPro" id="IPR019534">
    <property type="entry name" value="DUF2452"/>
</dbReference>
<keyword evidence="3" id="KW-1185">Reference proteome</keyword>
<dbReference type="Proteomes" id="UP000191110">
    <property type="component" value="Unassembled WGS sequence"/>
</dbReference>
<feature type="compositionally biased region" description="Basic and acidic residues" evidence="1">
    <location>
        <begin position="1"/>
        <end position="17"/>
    </location>
</feature>
<feature type="region of interest" description="Disordered" evidence="1">
    <location>
        <begin position="1"/>
        <end position="26"/>
    </location>
</feature>
<accession>A0A1T2L4Y3</accession>
<evidence type="ECO:0000256" key="1">
    <source>
        <dbReference type="SAM" id="MobiDB-lite"/>
    </source>
</evidence>
<dbReference type="PANTHER" id="PTHR14553">
    <property type="entry name" value="UNCHARACTERIZED PROTEIN C1ORF50"/>
    <property type="match status" value="1"/>
</dbReference>
<dbReference type="RefSeq" id="WP_236725682.1">
    <property type="nucleotide sequence ID" value="NZ_MPRL01000031.1"/>
</dbReference>
<organism evidence="2 3">
    <name type="scientific">Solemya pervernicosa gill symbiont</name>
    <dbReference type="NCBI Taxonomy" id="642797"/>
    <lineage>
        <taxon>Bacteria</taxon>
        <taxon>Pseudomonadati</taxon>
        <taxon>Pseudomonadota</taxon>
        <taxon>Gammaproteobacteria</taxon>
        <taxon>sulfur-oxidizing symbionts</taxon>
    </lineage>
</organism>
<reference evidence="2 3" key="1">
    <citation type="submission" date="2016-11" db="EMBL/GenBank/DDBJ databases">
        <title>Mixed transmission modes and dynamic genome evolution in an obligate animal-bacterial symbiosis.</title>
        <authorList>
            <person name="Russell S.L."/>
            <person name="Corbett-Detig R.B."/>
            <person name="Cavanaugh C.M."/>
        </authorList>
    </citation>
    <scope>NUCLEOTIDE SEQUENCE [LARGE SCALE GENOMIC DNA]</scope>
    <source>
        <strain evidence="2">Sveles-Q1</strain>
    </source>
</reference>
<name>A0A1T2L4Y3_9GAMM</name>
<gene>
    <name evidence="2" type="ORF">BOW53_08670</name>
</gene>
<evidence type="ECO:0000313" key="3">
    <source>
        <dbReference type="Proteomes" id="UP000191110"/>
    </source>
</evidence>
<sequence length="124" mass="14085">MDKGKLKRFAGEAHSGSDRTAPYPVSRMAPATELVDMAREIAEADKQLGNVTHAKLKVIADQMQTLQQQARRVLERAQRDQLLHRARCNFSRQPGKRYHLYQPGSRYFCGSLFWASKPKQAANT</sequence>
<dbReference type="PANTHER" id="PTHR14553:SF1">
    <property type="entry name" value="SIMILAR TO CHROMOSOME 1 OPEN READING FRAME 50"/>
    <property type="match status" value="1"/>
</dbReference>